<name>A0A1W1HKP8_9BACT</name>
<sequence length="50" mass="5858">MTNSLKYRKHITQLEVRETYPKLDKPEPKRLSDFLAKKGNEACQYCSGKL</sequence>
<evidence type="ECO:0000313" key="1">
    <source>
        <dbReference type="EMBL" id="SLM32995.1"/>
    </source>
</evidence>
<reference evidence="1 2" key="1">
    <citation type="submission" date="2017-03" db="EMBL/GenBank/DDBJ databases">
        <authorList>
            <person name="Afonso C.L."/>
            <person name="Miller P.J."/>
            <person name="Scott M.A."/>
            <person name="Spackman E."/>
            <person name="Goraichik I."/>
            <person name="Dimitrov K.M."/>
            <person name="Suarez D.L."/>
            <person name="Swayne D.E."/>
        </authorList>
    </citation>
    <scope>NUCLEOTIDE SEQUENCE [LARGE SCALE GENOMIC DNA]</scope>
    <source>
        <strain evidence="1">PRJEB14757</strain>
    </source>
</reference>
<dbReference type="AlphaFoldDB" id="A0A1W1HKP8"/>
<organism evidence="1 2">
    <name type="scientific">Desulfamplus magnetovallimortis</name>
    <dbReference type="NCBI Taxonomy" id="1246637"/>
    <lineage>
        <taxon>Bacteria</taxon>
        <taxon>Pseudomonadati</taxon>
        <taxon>Thermodesulfobacteriota</taxon>
        <taxon>Desulfobacteria</taxon>
        <taxon>Desulfobacterales</taxon>
        <taxon>Desulfobacteraceae</taxon>
        <taxon>Desulfamplus</taxon>
    </lineage>
</organism>
<proteinExistence type="predicted"/>
<accession>A0A1W1HKP8</accession>
<dbReference type="Proteomes" id="UP000191931">
    <property type="component" value="Unassembled WGS sequence"/>
</dbReference>
<dbReference type="EMBL" id="FWEV01000329">
    <property type="protein sequence ID" value="SLM32995.1"/>
    <property type="molecule type" value="Genomic_DNA"/>
</dbReference>
<gene>
    <name evidence="1" type="ORF">MTBBW1_830067</name>
</gene>
<keyword evidence="2" id="KW-1185">Reference proteome</keyword>
<protein>
    <submittedName>
        <fullName evidence="1">Uncharacterized protein</fullName>
    </submittedName>
</protein>
<evidence type="ECO:0000313" key="2">
    <source>
        <dbReference type="Proteomes" id="UP000191931"/>
    </source>
</evidence>